<dbReference type="EMBL" id="ML210275">
    <property type="protein sequence ID" value="TFK21217.1"/>
    <property type="molecule type" value="Genomic_DNA"/>
</dbReference>
<dbReference type="SUPFAM" id="SSF54427">
    <property type="entry name" value="NTF2-like"/>
    <property type="match status" value="1"/>
</dbReference>
<organism evidence="1 2">
    <name type="scientific">Coprinopsis marcescibilis</name>
    <name type="common">Agaric fungus</name>
    <name type="synonym">Psathyrella marcescibilis</name>
    <dbReference type="NCBI Taxonomy" id="230819"/>
    <lineage>
        <taxon>Eukaryota</taxon>
        <taxon>Fungi</taxon>
        <taxon>Dikarya</taxon>
        <taxon>Basidiomycota</taxon>
        <taxon>Agaricomycotina</taxon>
        <taxon>Agaricomycetes</taxon>
        <taxon>Agaricomycetidae</taxon>
        <taxon>Agaricales</taxon>
        <taxon>Agaricineae</taxon>
        <taxon>Psathyrellaceae</taxon>
        <taxon>Coprinopsis</taxon>
    </lineage>
</organism>
<dbReference type="Gene3D" id="3.10.450.50">
    <property type="match status" value="1"/>
</dbReference>
<keyword evidence="2" id="KW-1185">Reference proteome</keyword>
<dbReference type="InterPro" id="IPR032710">
    <property type="entry name" value="NTF2-like_dom_sf"/>
</dbReference>
<evidence type="ECO:0000313" key="2">
    <source>
        <dbReference type="Proteomes" id="UP000307440"/>
    </source>
</evidence>
<name>A0A5C3KMD2_COPMA</name>
<reference evidence="1 2" key="1">
    <citation type="journal article" date="2019" name="Nat. Ecol. Evol.">
        <title>Megaphylogeny resolves global patterns of mushroom evolution.</title>
        <authorList>
            <person name="Varga T."/>
            <person name="Krizsan K."/>
            <person name="Foldi C."/>
            <person name="Dima B."/>
            <person name="Sanchez-Garcia M."/>
            <person name="Sanchez-Ramirez S."/>
            <person name="Szollosi G.J."/>
            <person name="Szarkandi J.G."/>
            <person name="Papp V."/>
            <person name="Albert L."/>
            <person name="Andreopoulos W."/>
            <person name="Angelini C."/>
            <person name="Antonin V."/>
            <person name="Barry K.W."/>
            <person name="Bougher N.L."/>
            <person name="Buchanan P."/>
            <person name="Buyck B."/>
            <person name="Bense V."/>
            <person name="Catcheside P."/>
            <person name="Chovatia M."/>
            <person name="Cooper J."/>
            <person name="Damon W."/>
            <person name="Desjardin D."/>
            <person name="Finy P."/>
            <person name="Geml J."/>
            <person name="Haridas S."/>
            <person name="Hughes K."/>
            <person name="Justo A."/>
            <person name="Karasinski D."/>
            <person name="Kautmanova I."/>
            <person name="Kiss B."/>
            <person name="Kocsube S."/>
            <person name="Kotiranta H."/>
            <person name="LaButti K.M."/>
            <person name="Lechner B.E."/>
            <person name="Liimatainen K."/>
            <person name="Lipzen A."/>
            <person name="Lukacs Z."/>
            <person name="Mihaltcheva S."/>
            <person name="Morgado L.N."/>
            <person name="Niskanen T."/>
            <person name="Noordeloos M.E."/>
            <person name="Ohm R.A."/>
            <person name="Ortiz-Santana B."/>
            <person name="Ovrebo C."/>
            <person name="Racz N."/>
            <person name="Riley R."/>
            <person name="Savchenko A."/>
            <person name="Shiryaev A."/>
            <person name="Soop K."/>
            <person name="Spirin V."/>
            <person name="Szebenyi C."/>
            <person name="Tomsovsky M."/>
            <person name="Tulloss R.E."/>
            <person name="Uehling J."/>
            <person name="Grigoriev I.V."/>
            <person name="Vagvolgyi C."/>
            <person name="Papp T."/>
            <person name="Martin F.M."/>
            <person name="Miettinen O."/>
            <person name="Hibbett D.S."/>
            <person name="Nagy L.G."/>
        </authorList>
    </citation>
    <scope>NUCLEOTIDE SEQUENCE [LARGE SCALE GENOMIC DNA]</scope>
    <source>
        <strain evidence="1 2">CBS 121175</strain>
    </source>
</reference>
<feature type="non-terminal residue" evidence="1">
    <location>
        <position position="1"/>
    </location>
</feature>
<gene>
    <name evidence="1" type="ORF">FA15DRAFT_717800</name>
</gene>
<sequence>YIQHNAIAEQGRAFAIPFLEALFAPPTVSSYITVFSGQGYVFAHHKLALANATYAVMDYFRFQGTCLVEHWDVLQEITGDEPNPLAYF</sequence>
<protein>
    <recommendedName>
        <fullName evidence="3">SnoaL-like domain-containing protein</fullName>
    </recommendedName>
</protein>
<proteinExistence type="predicted"/>
<accession>A0A5C3KMD2</accession>
<evidence type="ECO:0000313" key="1">
    <source>
        <dbReference type="EMBL" id="TFK21217.1"/>
    </source>
</evidence>
<dbReference type="OrthoDB" id="2820488at2759"/>
<dbReference type="AlphaFoldDB" id="A0A5C3KMD2"/>
<dbReference type="Proteomes" id="UP000307440">
    <property type="component" value="Unassembled WGS sequence"/>
</dbReference>
<evidence type="ECO:0008006" key="3">
    <source>
        <dbReference type="Google" id="ProtNLM"/>
    </source>
</evidence>